<dbReference type="GO" id="GO:0016746">
    <property type="term" value="F:acyltransferase activity"/>
    <property type="evidence" value="ECO:0007669"/>
    <property type="project" value="UniProtKB-KW"/>
</dbReference>
<reference evidence="14" key="2">
    <citation type="submission" date="2020-09" db="EMBL/GenBank/DDBJ databases">
        <authorList>
            <person name="Sun Q."/>
            <person name="Ohkuma M."/>
        </authorList>
    </citation>
    <scope>NUCLEOTIDE SEQUENCE</scope>
    <source>
        <strain evidence="14">JCM 3035</strain>
    </source>
</reference>
<dbReference type="PANTHER" id="PTHR28037">
    <property type="entry name" value="ALCOHOL O-ACETYLTRANSFERASE 1-RELATED"/>
    <property type="match status" value="1"/>
</dbReference>
<dbReference type="PANTHER" id="PTHR28037:SF1">
    <property type="entry name" value="ALCOHOL O-ACETYLTRANSFERASE 1-RELATED"/>
    <property type="match status" value="1"/>
</dbReference>
<reference evidence="14" key="1">
    <citation type="journal article" date="2014" name="Int. J. Syst. Evol. Microbiol.">
        <title>Complete genome sequence of Corynebacterium casei LMG S-19264T (=DSM 44701T), isolated from a smear-ripened cheese.</title>
        <authorList>
            <consortium name="US DOE Joint Genome Institute (JGI-PGF)"/>
            <person name="Walter F."/>
            <person name="Albersmeier A."/>
            <person name="Kalinowski J."/>
            <person name="Ruckert C."/>
        </authorList>
    </citation>
    <scope>NUCLEOTIDE SEQUENCE</scope>
    <source>
        <strain evidence="14">JCM 3035</strain>
    </source>
</reference>
<feature type="domain" description="Condensation" evidence="12">
    <location>
        <begin position="24"/>
        <end position="154"/>
    </location>
</feature>
<evidence type="ECO:0000313" key="14">
    <source>
        <dbReference type="EMBL" id="GGL09917.1"/>
    </source>
</evidence>
<dbReference type="Pfam" id="PF16911">
    <property type="entry name" value="PapA_C"/>
    <property type="match status" value="1"/>
</dbReference>
<keyword evidence="15" id="KW-1185">Reference proteome</keyword>
<dbReference type="Gene3D" id="3.30.559.10">
    <property type="entry name" value="Chloramphenicol acetyltransferase-like domain"/>
    <property type="match status" value="1"/>
</dbReference>
<dbReference type="EMBL" id="BMPQ01000039">
    <property type="protein sequence ID" value="GGL09917.1"/>
    <property type="molecule type" value="Genomic_DNA"/>
</dbReference>
<comment type="caution">
    <text evidence="14">The sequence shown here is derived from an EMBL/GenBank/DDBJ whole genome shotgun (WGS) entry which is preliminary data.</text>
</comment>
<dbReference type="SUPFAM" id="SSF52777">
    <property type="entry name" value="CoA-dependent acyltransferases"/>
    <property type="match status" value="2"/>
</dbReference>
<dbReference type="InterPro" id="IPR023213">
    <property type="entry name" value="CAT-like_dom_sf"/>
</dbReference>
<comment type="similarity">
    <text evidence="4">Belongs to the acyltransferase PapA5 family.</text>
</comment>
<evidence type="ECO:0000259" key="12">
    <source>
        <dbReference type="Pfam" id="PF00668"/>
    </source>
</evidence>
<evidence type="ECO:0000313" key="15">
    <source>
        <dbReference type="Proteomes" id="UP000637788"/>
    </source>
</evidence>
<evidence type="ECO:0000256" key="11">
    <source>
        <dbReference type="ARBA" id="ARBA00033407"/>
    </source>
</evidence>
<proteinExistence type="inferred from homology"/>
<evidence type="ECO:0000259" key="13">
    <source>
        <dbReference type="Pfam" id="PF16911"/>
    </source>
</evidence>
<evidence type="ECO:0000256" key="8">
    <source>
        <dbReference type="ARBA" id="ARBA00023315"/>
    </source>
</evidence>
<keyword evidence="8" id="KW-0012">Acyltransferase</keyword>
<evidence type="ECO:0000256" key="2">
    <source>
        <dbReference type="ARBA" id="ARBA00000625"/>
    </source>
</evidence>
<dbReference type="AlphaFoldDB" id="A0A917VQY3"/>
<evidence type="ECO:0000256" key="1">
    <source>
        <dbReference type="ARBA" id="ARBA00000026"/>
    </source>
</evidence>
<dbReference type="GO" id="GO:0008610">
    <property type="term" value="P:lipid biosynthetic process"/>
    <property type="evidence" value="ECO:0007669"/>
    <property type="project" value="UniProtKB-ARBA"/>
</dbReference>
<organism evidence="14 15">
    <name type="scientific">Streptomyces flaveus</name>
    <dbReference type="NCBI Taxonomy" id="66370"/>
    <lineage>
        <taxon>Bacteria</taxon>
        <taxon>Bacillati</taxon>
        <taxon>Actinomycetota</taxon>
        <taxon>Actinomycetes</taxon>
        <taxon>Kitasatosporales</taxon>
        <taxon>Streptomycetaceae</taxon>
        <taxon>Streptomyces</taxon>
        <taxon>Streptomyces aurantiacus group</taxon>
    </lineage>
</organism>
<gene>
    <name evidence="14" type="ORF">GCM10010094_83460</name>
</gene>
<accession>A0A917VQY3</accession>
<dbReference type="Gene3D" id="3.30.559.30">
    <property type="entry name" value="Nonribosomal peptide synthetase, condensation domain"/>
    <property type="match status" value="1"/>
</dbReference>
<dbReference type="Proteomes" id="UP000637788">
    <property type="component" value="Unassembled WGS sequence"/>
</dbReference>
<feature type="domain" description="Phthiocerol/phthiodiolone dimycocerosyl transferase C-terminal" evidence="13">
    <location>
        <begin position="218"/>
        <end position="367"/>
    </location>
</feature>
<evidence type="ECO:0000256" key="7">
    <source>
        <dbReference type="ARBA" id="ARBA00022679"/>
    </source>
</evidence>
<evidence type="ECO:0000256" key="6">
    <source>
        <dbReference type="ARBA" id="ARBA00013449"/>
    </source>
</evidence>
<sequence length="392" mass="41264">MTTAPAQSTSMPAERPLGVAEHFMWLMNQNRPTHSATAIEIAGPTEVHEWRTALNTLQRRHALLGARIRDSGNGPRLSFGHTAQIPLRVTDLAATGWQHELAAEMRHGVDAAAMPPVRAVLLYNPERCALVLVAHHAVVDGLSQAYLVRDLLTLVSGGRIEGAAEGAAEGHPGHPVDHFLAREIAAAAATLPSGMDIPLSDRPGIYRTPDPDAALSIDAATLTQTQTATLRKCARAEGTTVHGAVAAAALGAAAELNADWSTVPLRVHSPLSLRGLLPAPAEGMGNILAPATTAQVGKWSDPWEAARSFTDTLAPFRRKSALLQSLALWTGVLRSRPAPADMAGMLAAAAPHELLLTNLGALPIGTSYGSLTLESLWGPSVLFGFEGNRPSV</sequence>
<evidence type="ECO:0000256" key="4">
    <source>
        <dbReference type="ARBA" id="ARBA00006558"/>
    </source>
</evidence>
<protein>
    <recommendedName>
        <fullName evidence="6">Phthiocerol/phthiodiolone dimycocerosyl transferase</fullName>
        <ecNumber evidence="5">2.3.1.282</ecNumber>
    </recommendedName>
    <alternativeName>
        <fullName evidence="11">Acyltransferase PapA5</fullName>
    </alternativeName>
    <alternativeName>
        <fullName evidence="9">Phthiocerol/phthiodiolone O-acyltransferase</fullName>
    </alternativeName>
    <alternativeName>
        <fullName evidence="10">Polyketide synthase-associated protein A5</fullName>
    </alternativeName>
</protein>
<comment type="catalytic activity">
    <reaction evidence="1">
        <text>2 a mycocerosyl-[mycocerosic acid synthase] + a phthiocerol = a dimycocerosyl phthiocerol + 2 holo-[mycocerosic acid synthase].</text>
        <dbReference type="EC" id="2.3.1.282"/>
    </reaction>
</comment>
<dbReference type="InterPro" id="IPR052058">
    <property type="entry name" value="Alcohol_O-acetyltransferase"/>
</dbReference>
<dbReference type="RefSeq" id="WP_189326946.1">
    <property type="nucleotide sequence ID" value="NZ_BMPQ01000039.1"/>
</dbReference>
<evidence type="ECO:0000256" key="5">
    <source>
        <dbReference type="ARBA" id="ARBA00012866"/>
    </source>
</evidence>
<keyword evidence="7" id="KW-0808">Transferase</keyword>
<name>A0A917VQY3_9ACTN</name>
<dbReference type="InterPro" id="IPR001242">
    <property type="entry name" value="Condensation_dom"/>
</dbReference>
<dbReference type="InterPro" id="IPR031641">
    <property type="entry name" value="PapA_C"/>
</dbReference>
<dbReference type="Pfam" id="PF00668">
    <property type="entry name" value="Condensation"/>
    <property type="match status" value="1"/>
</dbReference>
<comment type="catalytic activity">
    <reaction evidence="3">
        <text>2 a mycocerosyl-[mycocerosic acid synthase] + a phthiodiolone = a dimycocerosyl phthiodiolone + 2 holo-[mycocerosic acid synthase].</text>
        <dbReference type="EC" id="2.3.1.282"/>
    </reaction>
</comment>
<evidence type="ECO:0000256" key="3">
    <source>
        <dbReference type="ARBA" id="ARBA00001907"/>
    </source>
</evidence>
<evidence type="ECO:0000256" key="10">
    <source>
        <dbReference type="ARBA" id="ARBA00032317"/>
    </source>
</evidence>
<comment type="catalytic activity">
    <reaction evidence="2">
        <text>2 a mycocerosyl-[mycocerosic acid synthase] + a phenolphthiocerol = a dimycocerosyl phenolphthiocerol + 2 holo-[mycocerosic acid synthase].</text>
        <dbReference type="EC" id="2.3.1.282"/>
    </reaction>
</comment>
<dbReference type="EC" id="2.3.1.282" evidence="5"/>
<evidence type="ECO:0000256" key="9">
    <source>
        <dbReference type="ARBA" id="ARBA00030465"/>
    </source>
</evidence>